<evidence type="ECO:0000259" key="3">
    <source>
        <dbReference type="Pfam" id="PF13962"/>
    </source>
</evidence>
<evidence type="ECO:0000256" key="1">
    <source>
        <dbReference type="SAM" id="MobiDB-lite"/>
    </source>
</evidence>
<dbReference type="KEGG" id="taes:123139198"/>
<evidence type="ECO:0000313" key="4">
    <source>
        <dbReference type="EnsemblPlants" id="TraesCS6B02G396700.1"/>
    </source>
</evidence>
<dbReference type="Gramene" id="TraesCS6B02G396700.1">
    <property type="protein sequence ID" value="TraesCS6B02G396700.1"/>
    <property type="gene ID" value="TraesCS6B02G396700"/>
</dbReference>
<feature type="transmembrane region" description="Helical" evidence="2">
    <location>
        <begin position="235"/>
        <end position="254"/>
    </location>
</feature>
<reference evidence="4" key="1">
    <citation type="submission" date="2018-08" db="EMBL/GenBank/DDBJ databases">
        <authorList>
            <person name="Rossello M."/>
        </authorList>
    </citation>
    <scope>NUCLEOTIDE SEQUENCE [LARGE SCALE GENOMIC DNA]</scope>
    <source>
        <strain evidence="4">cv. Chinese Spring</strain>
    </source>
</reference>
<feature type="transmembrane region" description="Helical" evidence="2">
    <location>
        <begin position="451"/>
        <end position="468"/>
    </location>
</feature>
<sequence length="933" mass="102660">MRSTFLFLFLPPDDDAPGKSFYNHAAYLAETLLWLPFCTVQVQLAEPMDQPGQPAQVQLTEPVAASRQPATESDEIQPASPQQAMESSHFRPASAMDHGHGQLAPPQPVQPWEYSLRKYLLLLATLVVNVTYAAGFNPPGGVWQAAYDGQPAGDPIIRDTHYRRYLAFFYCNATAFAASLVVIVLILILAVRHDKEKEKGKKDAVQVVKPLRAVMVLDLLSLVGAYGAGTCRDKISIVYSVVLVAIVFVYIMVLKLKDCRCPESPDSGDTIPPTEHKAEERLCKVLMLLATFVVSVTYVAGLSTPGGFWDSIGTTYRPGDAILKDHHSLRLTVFLLCNTTAFVASLLITMLLIIDGKKLRKKTAHSRVLYGCIVVALVGLVGAYTAGSCRKSDTTARLIGLVGAVLAMACILLYGGFYTPVPEISCSCFSPAKRTDDDVSTKELLEKARSLVLLLATLAATITYTAGLDPPGGVWQDNGDGHMAGDPILLTTNAKRYKAFYYCNSVAFVASLVAIVLVQMEKLVKHHVLEAAMILDLFGLIGAYAAGSCRNVNTSIYAMALAGAVLVYVVIHVVFFTLDHTDRNTSDQEDQLLEKKRKRLLLFAILTATITYQAGLTPPGGFLLQDDKLGHHAGDPVLLYNYPRRYHAFFYCNSVSFMLSIALIILLVNPNLYGPAIRSNALSVCTAVGLFCLMGAYSTGSTQHIKTSIYIFALVAVVLFVVAILLLVFLLRGADKNGTIGQDEEQGRKVKEKKGDGDREERKKHVRCKYLMLLGILVASVAYQAGLEPPGGAWQSSGNGYEAGNPVMHDNRRPRYLTFFYSNSISFMASIIVIIILLWQWLPNKDEGEWEKQSLRVMNWMIRLDLVALLVAYAAGSNRGWKTSVYVAMLLLAVLGYFAIHMILSCTVCHRKKPERRFAARRPKAHLKRSYTM</sequence>
<feature type="transmembrane region" description="Helical" evidence="2">
    <location>
        <begin position="648"/>
        <end position="668"/>
    </location>
</feature>
<feature type="transmembrane region" description="Helical" evidence="2">
    <location>
        <begin position="557"/>
        <end position="578"/>
    </location>
</feature>
<dbReference type="GO" id="GO:0016020">
    <property type="term" value="C:membrane"/>
    <property type="evidence" value="ECO:0000318"/>
    <property type="project" value="GO_Central"/>
</dbReference>
<feature type="domain" description="PGG" evidence="3">
    <location>
        <begin position="279"/>
        <end position="390"/>
    </location>
</feature>
<feature type="transmembrane region" description="Helical" evidence="2">
    <location>
        <begin position="599"/>
        <end position="616"/>
    </location>
</feature>
<dbReference type="InterPro" id="IPR026961">
    <property type="entry name" value="PGG_dom"/>
</dbReference>
<keyword evidence="2" id="KW-1133">Transmembrane helix</keyword>
<feature type="transmembrane region" description="Helical" evidence="2">
    <location>
        <begin position="709"/>
        <end position="731"/>
    </location>
</feature>
<feature type="transmembrane region" description="Helical" evidence="2">
    <location>
        <begin position="211"/>
        <end position="229"/>
    </location>
</feature>
<keyword evidence="5" id="KW-1185">Reference proteome</keyword>
<feature type="transmembrane region" description="Helical" evidence="2">
    <location>
        <begin position="527"/>
        <end position="545"/>
    </location>
</feature>
<feature type="transmembrane region" description="Helical" evidence="2">
    <location>
        <begin position="816"/>
        <end position="839"/>
    </location>
</feature>
<dbReference type="OrthoDB" id="681126at2759"/>
<dbReference type="Gramene" id="TraesCLE_scaffold_129604_01G000300.1">
    <property type="protein sequence ID" value="TraesCLE_scaffold_129604_01G000300.1"/>
    <property type="gene ID" value="TraesCLE_scaffold_129604_01G000300"/>
</dbReference>
<dbReference type="Gramene" id="TraesCS6B03G1122900.1">
    <property type="protein sequence ID" value="TraesCS6B03G1122900.1.CDS"/>
    <property type="gene ID" value="TraesCS6B03G1122900"/>
</dbReference>
<feature type="domain" description="PGG" evidence="3">
    <location>
        <begin position="767"/>
        <end position="877"/>
    </location>
</feature>
<dbReference type="Proteomes" id="UP000019116">
    <property type="component" value="Chromosome 6B"/>
</dbReference>
<feature type="transmembrane region" description="Helical" evidence="2">
    <location>
        <begin position="499"/>
        <end position="520"/>
    </location>
</feature>
<evidence type="ECO:0000256" key="2">
    <source>
        <dbReference type="SAM" id="Phobius"/>
    </source>
</evidence>
<dbReference type="OMA" id="AGMMSIM"/>
<name>A0A3B6PU06_WHEAT</name>
<evidence type="ECO:0000313" key="5">
    <source>
        <dbReference type="Proteomes" id="UP000019116"/>
    </source>
</evidence>
<feature type="domain" description="PGG" evidence="3">
    <location>
        <begin position="443"/>
        <end position="550"/>
    </location>
</feature>
<keyword evidence="2" id="KW-0472">Membrane</keyword>
<feature type="transmembrane region" description="Helical" evidence="2">
    <location>
        <begin position="398"/>
        <end position="417"/>
    </location>
</feature>
<keyword evidence="2" id="KW-0812">Transmembrane</keyword>
<feature type="region of interest" description="Disordered" evidence="1">
    <location>
        <begin position="51"/>
        <end position="104"/>
    </location>
</feature>
<feature type="domain" description="PGG" evidence="3">
    <location>
        <begin position="113"/>
        <end position="232"/>
    </location>
</feature>
<feature type="transmembrane region" description="Helical" evidence="2">
    <location>
        <begin position="770"/>
        <end position="787"/>
    </location>
</feature>
<dbReference type="Gramene" id="TraesWEE_scaffold_087518_01G000400.1">
    <property type="protein sequence ID" value="TraesWEE_scaffold_087518_01G000400.1"/>
    <property type="gene ID" value="TraesWEE_scaffold_087518_01G000400"/>
</dbReference>
<dbReference type="EnsemblPlants" id="TraesCS6B02G396700.1">
    <property type="protein sequence ID" value="TraesCS6B02G396700.1"/>
    <property type="gene ID" value="TraesCS6B02G396700"/>
</dbReference>
<dbReference type="GeneID" id="123139198"/>
<feature type="transmembrane region" description="Helical" evidence="2">
    <location>
        <begin position="368"/>
        <end position="386"/>
    </location>
</feature>
<dbReference type="AlphaFoldDB" id="A0A3B6PU06"/>
<dbReference type="RefSeq" id="XP_044414937.1">
    <property type="nucleotide sequence ID" value="XM_044559002.1"/>
</dbReference>
<dbReference type="Gramene" id="TraesJUL6B03G03645250.1">
    <property type="protein sequence ID" value="TraesJUL6B03G03645250.1"/>
    <property type="gene ID" value="TraesJUL6B03G03645250"/>
</dbReference>
<protein>
    <recommendedName>
        <fullName evidence="3">PGG domain-containing protein</fullName>
    </recommendedName>
</protein>
<accession>A0A3B6PU06</accession>
<feature type="transmembrane region" description="Helical" evidence="2">
    <location>
        <begin position="285"/>
        <end position="309"/>
    </location>
</feature>
<dbReference type="Pfam" id="PF13962">
    <property type="entry name" value="PGG"/>
    <property type="match status" value="5"/>
</dbReference>
<feature type="transmembrane region" description="Helical" evidence="2">
    <location>
        <begin position="860"/>
        <end position="876"/>
    </location>
</feature>
<dbReference type="Gramene" id="TraesJAG6B03G03605230.2">
    <property type="protein sequence ID" value="TraesJAG6B03G03605230.2"/>
    <property type="gene ID" value="TraesJAG6B03G03605230"/>
</dbReference>
<dbReference type="PANTHER" id="PTHR24177:SF395">
    <property type="entry name" value="PGG DOMAIN-CONTAINING PROTEIN"/>
    <property type="match status" value="1"/>
</dbReference>
<dbReference type="Gramene" id="TraesNOR6B03G03651940.1">
    <property type="protein sequence ID" value="TraesNOR6B03G03651940.1"/>
    <property type="gene ID" value="TraesNOR6B03G03651940"/>
</dbReference>
<dbReference type="Gramene" id="TraesROB_scaffold_051420_01G000400.1">
    <property type="protein sequence ID" value="TraesROB_scaffold_051420_01G000400.1"/>
    <property type="gene ID" value="TraesROB_scaffold_051420_01G000400"/>
</dbReference>
<feature type="transmembrane region" description="Helical" evidence="2">
    <location>
        <begin position="167"/>
        <end position="191"/>
    </location>
</feature>
<reference evidence="4" key="2">
    <citation type="submission" date="2018-10" db="UniProtKB">
        <authorList>
            <consortium name="EnsemblPlants"/>
        </authorList>
    </citation>
    <scope>IDENTIFICATION</scope>
</reference>
<dbReference type="Gramene" id="TraesCAD_scaffold_045624_01G000300.1">
    <property type="protein sequence ID" value="TraesCAD_scaffold_045624_01G000300.1"/>
    <property type="gene ID" value="TraesCAD_scaffold_045624_01G000300"/>
</dbReference>
<feature type="domain" description="PGG" evidence="3">
    <location>
        <begin position="593"/>
        <end position="702"/>
    </location>
</feature>
<dbReference type="STRING" id="4565.A0A3B6PU06"/>
<feature type="transmembrane region" description="Helical" evidence="2">
    <location>
        <begin position="680"/>
        <end position="697"/>
    </location>
</feature>
<dbReference type="PANTHER" id="PTHR24177">
    <property type="entry name" value="CASKIN"/>
    <property type="match status" value="1"/>
</dbReference>
<proteinExistence type="predicted"/>
<dbReference type="Gramene" id="TraesRN6B0101099500.1">
    <property type="protein sequence ID" value="TraesRN6B0101099500.1"/>
    <property type="gene ID" value="TraesRN6B0101099500"/>
</dbReference>
<feature type="transmembrane region" description="Helical" evidence="2">
    <location>
        <begin position="888"/>
        <end position="909"/>
    </location>
</feature>
<organism evidence="4">
    <name type="scientific">Triticum aestivum</name>
    <name type="common">Wheat</name>
    <dbReference type="NCBI Taxonomy" id="4565"/>
    <lineage>
        <taxon>Eukaryota</taxon>
        <taxon>Viridiplantae</taxon>
        <taxon>Streptophyta</taxon>
        <taxon>Embryophyta</taxon>
        <taxon>Tracheophyta</taxon>
        <taxon>Spermatophyta</taxon>
        <taxon>Magnoliopsida</taxon>
        <taxon>Liliopsida</taxon>
        <taxon>Poales</taxon>
        <taxon>Poaceae</taxon>
        <taxon>BOP clade</taxon>
        <taxon>Pooideae</taxon>
        <taxon>Triticodae</taxon>
        <taxon>Triticeae</taxon>
        <taxon>Triticinae</taxon>
        <taxon>Triticum</taxon>
    </lineage>
</organism>
<feature type="transmembrane region" description="Helical" evidence="2">
    <location>
        <begin position="329"/>
        <end position="356"/>
    </location>
</feature>
<gene>
    <name evidence="4" type="primary">LOC123139198</name>
</gene>